<dbReference type="Pfam" id="PF04082">
    <property type="entry name" value="Fungal_trans"/>
    <property type="match status" value="1"/>
</dbReference>
<dbReference type="CDD" id="cd14723">
    <property type="entry name" value="ZIP_Ppr1"/>
    <property type="match status" value="1"/>
</dbReference>
<proteinExistence type="predicted"/>
<feature type="compositionally biased region" description="Polar residues" evidence="8">
    <location>
        <begin position="1"/>
        <end position="10"/>
    </location>
</feature>
<dbReference type="GO" id="GO:0045944">
    <property type="term" value="P:positive regulation of transcription by RNA polymerase II"/>
    <property type="evidence" value="ECO:0007669"/>
    <property type="project" value="TreeGrafter"/>
</dbReference>
<evidence type="ECO:0000256" key="4">
    <source>
        <dbReference type="ARBA" id="ARBA00023015"/>
    </source>
</evidence>
<comment type="subcellular location">
    <subcellularLocation>
        <location evidence="1">Nucleus</location>
    </subcellularLocation>
</comment>
<dbReference type="InterPro" id="IPR052202">
    <property type="entry name" value="Yeast_MetPath_Reg"/>
</dbReference>
<dbReference type="AlphaFoldDB" id="A0A166UAA2"/>
<dbReference type="Gene3D" id="4.10.240.10">
    <property type="entry name" value="Zn(2)-C6 fungal-type DNA-binding domain"/>
    <property type="match status" value="1"/>
</dbReference>
<comment type="caution">
    <text evidence="10">The sequence shown here is derived from an EMBL/GenBank/DDBJ whole genome shotgun (WGS) entry which is preliminary data.</text>
</comment>
<dbReference type="EMBL" id="AZGY01000002">
    <property type="protein sequence ID" value="OAA32260.1"/>
    <property type="molecule type" value="Genomic_DNA"/>
</dbReference>
<feature type="compositionally biased region" description="Basic residues" evidence="8">
    <location>
        <begin position="11"/>
        <end position="20"/>
    </location>
</feature>
<dbReference type="PANTHER" id="PTHR47782">
    <property type="entry name" value="ZN(II)2CYS6 TRANSCRIPTION FACTOR (EUROFUNG)-RELATED"/>
    <property type="match status" value="1"/>
</dbReference>
<dbReference type="PANTHER" id="PTHR47782:SF1">
    <property type="entry name" value="PYRIMIDINE PATHWAY REGULATORY PROTEIN 1"/>
    <property type="match status" value="1"/>
</dbReference>
<feature type="domain" description="Zn(2)-C6 fungal-type" evidence="9">
    <location>
        <begin position="64"/>
        <end position="93"/>
    </location>
</feature>
<dbReference type="CDD" id="cd00067">
    <property type="entry name" value="GAL4"/>
    <property type="match status" value="1"/>
</dbReference>
<accession>A0A166UAA2</accession>
<evidence type="ECO:0000256" key="8">
    <source>
        <dbReference type="SAM" id="MobiDB-lite"/>
    </source>
</evidence>
<evidence type="ECO:0000256" key="6">
    <source>
        <dbReference type="ARBA" id="ARBA00023163"/>
    </source>
</evidence>
<dbReference type="SMART" id="SM00906">
    <property type="entry name" value="Fungal_trans"/>
    <property type="match status" value="1"/>
</dbReference>
<feature type="region of interest" description="Disordered" evidence="8">
    <location>
        <begin position="1"/>
        <end position="53"/>
    </location>
</feature>
<feature type="region of interest" description="Disordered" evidence="8">
    <location>
        <begin position="964"/>
        <end position="989"/>
    </location>
</feature>
<dbReference type="Pfam" id="PF00172">
    <property type="entry name" value="Zn_clus"/>
    <property type="match status" value="1"/>
</dbReference>
<dbReference type="OrthoDB" id="5373550at2759"/>
<evidence type="ECO:0000256" key="2">
    <source>
        <dbReference type="ARBA" id="ARBA00022723"/>
    </source>
</evidence>
<dbReference type="PROSITE" id="PS00463">
    <property type="entry name" value="ZN2_CY6_FUNGAL_1"/>
    <property type="match status" value="1"/>
</dbReference>
<dbReference type="SUPFAM" id="SSF57701">
    <property type="entry name" value="Zn2/Cys6 DNA-binding domain"/>
    <property type="match status" value="1"/>
</dbReference>
<dbReference type="Proteomes" id="UP000078544">
    <property type="component" value="Unassembled WGS sequence"/>
</dbReference>
<dbReference type="STRING" id="1081109.A0A166UAA2"/>
<dbReference type="GO" id="GO:0043565">
    <property type="term" value="F:sequence-specific DNA binding"/>
    <property type="evidence" value="ECO:0007669"/>
    <property type="project" value="TreeGrafter"/>
</dbReference>
<evidence type="ECO:0000256" key="5">
    <source>
        <dbReference type="ARBA" id="ARBA00023125"/>
    </source>
</evidence>
<gene>
    <name evidence="10" type="ORF">AAL_01592</name>
</gene>
<feature type="region of interest" description="Disordered" evidence="8">
    <location>
        <begin position="759"/>
        <end position="805"/>
    </location>
</feature>
<keyword evidence="2" id="KW-0479">Metal-binding</keyword>
<dbReference type="InterPro" id="IPR001138">
    <property type="entry name" value="Zn2Cys6_DnaBD"/>
</dbReference>
<dbReference type="SMART" id="SM00066">
    <property type="entry name" value="GAL4"/>
    <property type="match status" value="1"/>
</dbReference>
<keyword evidence="6" id="KW-0804">Transcription</keyword>
<keyword evidence="11" id="KW-1185">Reference proteome</keyword>
<dbReference type="PROSITE" id="PS50048">
    <property type="entry name" value="ZN2_CY6_FUNGAL_2"/>
    <property type="match status" value="1"/>
</dbReference>
<dbReference type="InterPro" id="IPR036864">
    <property type="entry name" value="Zn2-C6_fun-type_DNA-bd_sf"/>
</dbReference>
<evidence type="ECO:0000256" key="1">
    <source>
        <dbReference type="ARBA" id="ARBA00004123"/>
    </source>
</evidence>
<feature type="region of interest" description="Disordered" evidence="8">
    <location>
        <begin position="842"/>
        <end position="880"/>
    </location>
</feature>
<keyword evidence="5" id="KW-0238">DNA-binding</keyword>
<dbReference type="InterPro" id="IPR007219">
    <property type="entry name" value="XnlR_reg_dom"/>
</dbReference>
<evidence type="ECO:0000313" key="10">
    <source>
        <dbReference type="EMBL" id="OAA32260.1"/>
    </source>
</evidence>
<evidence type="ECO:0000313" key="11">
    <source>
        <dbReference type="Proteomes" id="UP000078544"/>
    </source>
</evidence>
<organism evidence="10 11">
    <name type="scientific">Moelleriella libera RCEF 2490</name>
    <dbReference type="NCBI Taxonomy" id="1081109"/>
    <lineage>
        <taxon>Eukaryota</taxon>
        <taxon>Fungi</taxon>
        <taxon>Dikarya</taxon>
        <taxon>Ascomycota</taxon>
        <taxon>Pezizomycotina</taxon>
        <taxon>Sordariomycetes</taxon>
        <taxon>Hypocreomycetidae</taxon>
        <taxon>Hypocreales</taxon>
        <taxon>Clavicipitaceae</taxon>
        <taxon>Moelleriella</taxon>
    </lineage>
</organism>
<feature type="compositionally biased region" description="Low complexity" evidence="8">
    <location>
        <begin position="869"/>
        <end position="880"/>
    </location>
</feature>
<dbReference type="FunFam" id="4.10.240.10:FF:000006">
    <property type="entry name" value="Positive regulator of purine utilization"/>
    <property type="match status" value="1"/>
</dbReference>
<reference evidence="10 11" key="1">
    <citation type="journal article" date="2016" name="Genome Biol. Evol.">
        <title>Divergent and convergent evolution of fungal pathogenicity.</title>
        <authorList>
            <person name="Shang Y."/>
            <person name="Xiao G."/>
            <person name="Zheng P."/>
            <person name="Cen K."/>
            <person name="Zhan S."/>
            <person name="Wang C."/>
        </authorList>
    </citation>
    <scope>NUCLEOTIDE SEQUENCE [LARGE SCALE GENOMIC DNA]</scope>
    <source>
        <strain evidence="10 11">RCEF 2490</strain>
    </source>
</reference>
<dbReference type="GO" id="GO:0000981">
    <property type="term" value="F:DNA-binding transcription factor activity, RNA polymerase II-specific"/>
    <property type="evidence" value="ECO:0007669"/>
    <property type="project" value="InterPro"/>
</dbReference>
<feature type="region of interest" description="Disordered" evidence="8">
    <location>
        <begin position="428"/>
        <end position="448"/>
    </location>
</feature>
<feature type="compositionally biased region" description="Polar residues" evidence="8">
    <location>
        <begin position="783"/>
        <end position="793"/>
    </location>
</feature>
<evidence type="ECO:0000259" key="9">
    <source>
        <dbReference type="PROSITE" id="PS50048"/>
    </source>
</evidence>
<sequence>MPPHGPQSSSHQHRAKRQRRSSCDTLANADSEASPDDSANSARAADGSTAAKVGQSSNFRNVSACNRCRLRKNRCDQKLPSCASCTKAGVACVGYDPITKKEIPRSYVFYLETRVLQLEKLLAANKIAIPHAENLELCARASADVPSPLSAAECGLTGQPLLNVPSRAHPLIDSLKVDKSPQSPALANIISPPRSRSLASASGVSFARVVVAAVQYSVSGQEETIDRTESRKPSTSTSMRDSFFGLHTRPMIQPAPFPEKKEGSRLASLYFEHANPQIPVLHRVEFMQTFERAYEKSCRAGKASKGLTSRELYMVNMVFAIGSGVILGEPVRTSALNNPNMSYGQSKDACQPEEYHASAIVHLEACLSTSGDYLEVLQAVLLLANFALLRPVPPGLWLVAQYITGVAVRLAVDLGLHREDGADAEAGLHDMSAGSHQNGEDGQGGQHDRGRRLWIRDLRRRLWWCTYTFDRLVSTCVGRPFGISDEVITTELPSLLDDEFITRNGFQEPAGGEVWPSYKHVAHHYFRLRLIQSEILQVLQYNHAQISRAATGTHSRRYPEMRSHRPSVYLVPFDSFRSWRADIDSRLYQWKTSAPTCEETGVAFSTEFLELNYWQAIILLYRQSLSVPAMFEGEYNTSDEVNSPSAFTAELHEDEDRIYLKVAEAGQKILRIYRQLHLSGLVSYTYLSTHHLFMAGISYLYAIWHSPLVRTRLTMDEVDFTVLAAKSVFSDMIDKCPPAETCRDAFDRTAKATIKMVSSRGGFGAPQMPQQPRQKRHTRARGTANNQSTVQSFSRDDQNHRVGPPCKLDVAEVERPSPSDLPAAEEVVEFATPFDRRRKTLFDADVSKGRPGTCRDRALSPSDQDEVSSLDPSLVPSSPVSRQNMVSGINGGSFLGEQFGLQGSMDYPDAQAMEFLHSLGTAPNNDVHGSDEASLEFAFDVNWDSVHSDGGDAQQMNNPFDTFFFGGQPGSVGGGSSSSNNENGTERTI</sequence>
<keyword evidence="4" id="KW-0805">Transcription regulation</keyword>
<feature type="compositionally biased region" description="Gly residues" evidence="8">
    <location>
        <begin position="967"/>
        <end position="976"/>
    </location>
</feature>
<dbReference type="GO" id="GO:0008270">
    <property type="term" value="F:zinc ion binding"/>
    <property type="evidence" value="ECO:0007669"/>
    <property type="project" value="InterPro"/>
</dbReference>
<evidence type="ECO:0000256" key="7">
    <source>
        <dbReference type="ARBA" id="ARBA00023242"/>
    </source>
</evidence>
<dbReference type="CDD" id="cd12148">
    <property type="entry name" value="fungal_TF_MHR"/>
    <property type="match status" value="1"/>
</dbReference>
<keyword evidence="7" id="KW-0539">Nucleus</keyword>
<keyword evidence="3" id="KW-0862">Zinc</keyword>
<dbReference type="GO" id="GO:0006351">
    <property type="term" value="P:DNA-templated transcription"/>
    <property type="evidence" value="ECO:0007669"/>
    <property type="project" value="InterPro"/>
</dbReference>
<evidence type="ECO:0000256" key="3">
    <source>
        <dbReference type="ARBA" id="ARBA00022833"/>
    </source>
</evidence>
<dbReference type="GO" id="GO:0005634">
    <property type="term" value="C:nucleus"/>
    <property type="evidence" value="ECO:0007669"/>
    <property type="project" value="UniProtKB-SubCell"/>
</dbReference>
<protein>
    <submittedName>
        <fullName evidence="10">Positive regulator of purine utilization</fullName>
    </submittedName>
</protein>
<name>A0A166UAA2_9HYPO</name>
<feature type="compositionally biased region" description="Basic and acidic residues" evidence="8">
    <location>
        <begin position="842"/>
        <end position="858"/>
    </location>
</feature>